<dbReference type="RefSeq" id="WP_151680005.1">
    <property type="nucleotide sequence ID" value="NZ_BKZQ01000001.1"/>
</dbReference>
<dbReference type="EMBL" id="BKZQ01000001">
    <property type="protein sequence ID" value="GER68781.1"/>
    <property type="molecule type" value="Genomic_DNA"/>
</dbReference>
<protein>
    <submittedName>
        <fullName evidence="1">Uncharacterized protein</fullName>
    </submittedName>
</protein>
<organism evidence="1 2">
    <name type="scientific">Weizmannia acidilactici</name>
    <dbReference type="NCBI Taxonomy" id="2607726"/>
    <lineage>
        <taxon>Bacteria</taxon>
        <taxon>Bacillati</taxon>
        <taxon>Bacillota</taxon>
        <taxon>Bacilli</taxon>
        <taxon>Bacillales</taxon>
        <taxon>Bacillaceae</taxon>
        <taxon>Heyndrickxia</taxon>
    </lineage>
</organism>
<dbReference type="Proteomes" id="UP000391919">
    <property type="component" value="Unassembled WGS sequence"/>
</dbReference>
<proteinExistence type="predicted"/>
<evidence type="ECO:0000313" key="2">
    <source>
        <dbReference type="Proteomes" id="UP000391919"/>
    </source>
</evidence>
<comment type="caution">
    <text evidence="1">The sequence shown here is derived from an EMBL/GenBank/DDBJ whole genome shotgun (WGS) entry which is preliminary data.</text>
</comment>
<dbReference type="AlphaFoldDB" id="A0A5J4JAM8"/>
<evidence type="ECO:0000313" key="1">
    <source>
        <dbReference type="EMBL" id="GER68781.1"/>
    </source>
</evidence>
<reference evidence="1 2" key="1">
    <citation type="submission" date="2019-09" db="EMBL/GenBank/DDBJ databases">
        <title>Draft genome sequence of Bacillus sp. JC-7.</title>
        <authorList>
            <person name="Tanaka N."/>
            <person name="Shiwa Y."/>
            <person name="Fujita N."/>
            <person name="Tanasupawat S."/>
        </authorList>
    </citation>
    <scope>NUCLEOTIDE SEQUENCE [LARGE SCALE GENOMIC DNA]</scope>
    <source>
        <strain evidence="1 2">JC-7</strain>
    </source>
</reference>
<keyword evidence="2" id="KW-1185">Reference proteome</keyword>
<sequence length="171" mass="19697">MENPGATEIISKIHAADGHHAFFSHFIEDGEKISHEFSRYLEKHIQYIQELEMVLKTYNEFTHEIVLSLFNYFKRAVPALKVLEVLTGPLAEEAWQMLSGLMEKMRWMVRAVGIIKQNKEKLFNWLQVAKTADSMEEFLQDLSAAIEEKEVVQAVGALKPDFLSRKIARCA</sequence>
<name>A0A5J4JAM8_9BACI</name>
<gene>
    <name evidence="1" type="ORF">BpJC7_00840</name>
</gene>
<accession>A0A5J4JAM8</accession>